<feature type="domain" description="GOLD" evidence="9">
    <location>
        <begin position="24"/>
        <end position="198"/>
    </location>
</feature>
<dbReference type="PANTHER" id="PTHR22811">
    <property type="entry name" value="TRANSMEMBRANE EMP24 DOMAIN-CONTAINING PROTEIN"/>
    <property type="match status" value="1"/>
</dbReference>
<evidence type="ECO:0000256" key="8">
    <source>
        <dbReference type="SAM" id="SignalP"/>
    </source>
</evidence>
<evidence type="ECO:0000256" key="7">
    <source>
        <dbReference type="SAM" id="Phobius"/>
    </source>
</evidence>
<keyword evidence="4 8" id="KW-0732">Signal</keyword>
<keyword evidence="5 7" id="KW-1133">Transmembrane helix</keyword>
<keyword evidence="3 7" id="KW-0812">Transmembrane</keyword>
<organism evidence="10 11">
    <name type="scientific">Leptomonas seymouri</name>
    <dbReference type="NCBI Taxonomy" id="5684"/>
    <lineage>
        <taxon>Eukaryota</taxon>
        <taxon>Discoba</taxon>
        <taxon>Euglenozoa</taxon>
        <taxon>Kinetoplastea</taxon>
        <taxon>Metakinetoplastina</taxon>
        <taxon>Trypanosomatida</taxon>
        <taxon>Trypanosomatidae</taxon>
        <taxon>Leishmaniinae</taxon>
        <taxon>Leptomonas</taxon>
    </lineage>
</organism>
<evidence type="ECO:0000313" key="11">
    <source>
        <dbReference type="Proteomes" id="UP000038009"/>
    </source>
</evidence>
<dbReference type="EMBL" id="LJSK01000325">
    <property type="protein sequence ID" value="KPI83784.1"/>
    <property type="molecule type" value="Genomic_DNA"/>
</dbReference>
<name>A0A0N1II77_LEPSE</name>
<comment type="caution">
    <text evidence="10">The sequence shown here is derived from an EMBL/GenBank/DDBJ whole genome shotgun (WGS) entry which is preliminary data.</text>
</comment>
<evidence type="ECO:0000256" key="4">
    <source>
        <dbReference type="ARBA" id="ARBA00022729"/>
    </source>
</evidence>
<keyword evidence="6 7" id="KW-0472">Membrane</keyword>
<evidence type="ECO:0000256" key="5">
    <source>
        <dbReference type="ARBA" id="ARBA00022989"/>
    </source>
</evidence>
<evidence type="ECO:0000256" key="1">
    <source>
        <dbReference type="ARBA" id="ARBA00004479"/>
    </source>
</evidence>
<dbReference type="AlphaFoldDB" id="A0A0N1II77"/>
<dbReference type="InterPro" id="IPR015720">
    <property type="entry name" value="Emp24-like"/>
</dbReference>
<keyword evidence="11" id="KW-1185">Reference proteome</keyword>
<dbReference type="InterPro" id="IPR009038">
    <property type="entry name" value="GOLD_dom"/>
</dbReference>
<evidence type="ECO:0000256" key="2">
    <source>
        <dbReference type="ARBA" id="ARBA00007104"/>
    </source>
</evidence>
<dbReference type="Pfam" id="PF01105">
    <property type="entry name" value="EMP24_GP25L"/>
    <property type="match status" value="1"/>
</dbReference>
<sequence length="204" mass="22885">MRCTQLLLVSALAALCLGILPAFALLTTVGAGEGFTATEWLPPGSIVVFTFMLHPDYPLPVAARDRDTGEVLYEWKDRHSGVLNLPSLGKKRVLHFSFNNINSMFTNAYINFDIRLVADPSYNIDSTQLDPIESNVQLLFLQVQRVKGFLQVFNFQQSGHHATVVDTNRRLLLWSILQVVGFVVASGVQLYFLKLFLEKKRTLG</sequence>
<evidence type="ECO:0000256" key="6">
    <source>
        <dbReference type="ARBA" id="ARBA00023136"/>
    </source>
</evidence>
<gene>
    <name evidence="10" type="ORF">ABL78_7166</name>
</gene>
<dbReference type="SMART" id="SM01190">
    <property type="entry name" value="EMP24_GP25L"/>
    <property type="match status" value="1"/>
</dbReference>
<dbReference type="OrthoDB" id="62956at2759"/>
<evidence type="ECO:0000259" key="9">
    <source>
        <dbReference type="SMART" id="SM01190"/>
    </source>
</evidence>
<evidence type="ECO:0000256" key="3">
    <source>
        <dbReference type="ARBA" id="ARBA00022692"/>
    </source>
</evidence>
<reference evidence="10 11" key="1">
    <citation type="journal article" date="2015" name="PLoS Pathog.">
        <title>Leptomonas seymouri: Adaptations to the Dixenous Life Cycle Analyzed by Genome Sequencing, Transcriptome Profiling and Co-infection with Leishmania donovani.</title>
        <authorList>
            <person name="Kraeva N."/>
            <person name="Butenko A."/>
            <person name="Hlavacova J."/>
            <person name="Kostygov A."/>
            <person name="Myskova J."/>
            <person name="Grybchuk D."/>
            <person name="Lestinova T."/>
            <person name="Votypka J."/>
            <person name="Volf P."/>
            <person name="Opperdoes F."/>
            <person name="Flegontov P."/>
            <person name="Lukes J."/>
            <person name="Yurchenko V."/>
        </authorList>
    </citation>
    <scope>NUCLEOTIDE SEQUENCE [LARGE SCALE GENOMIC DNA]</scope>
    <source>
        <strain evidence="10 11">ATCC 30220</strain>
    </source>
</reference>
<protein>
    <recommendedName>
        <fullName evidence="9">GOLD domain-containing protein</fullName>
    </recommendedName>
</protein>
<dbReference type="OMA" id="WWSIMQV"/>
<proteinExistence type="inferred from homology"/>
<dbReference type="Proteomes" id="UP000038009">
    <property type="component" value="Unassembled WGS sequence"/>
</dbReference>
<comment type="similarity">
    <text evidence="2">Belongs to the EMP24/GP25L family.</text>
</comment>
<feature type="transmembrane region" description="Helical" evidence="7">
    <location>
        <begin position="171"/>
        <end position="193"/>
    </location>
</feature>
<comment type="subcellular location">
    <subcellularLocation>
        <location evidence="1">Membrane</location>
        <topology evidence="1">Single-pass type I membrane protein</topology>
    </subcellularLocation>
</comment>
<feature type="signal peptide" evidence="8">
    <location>
        <begin position="1"/>
        <end position="18"/>
    </location>
</feature>
<dbReference type="VEuPathDB" id="TriTrypDB:Lsey_0325_0020"/>
<feature type="chain" id="PRO_5005873976" description="GOLD domain-containing protein" evidence="8">
    <location>
        <begin position="19"/>
        <end position="204"/>
    </location>
</feature>
<accession>A0A0N1II77</accession>
<dbReference type="GO" id="GO:0016020">
    <property type="term" value="C:membrane"/>
    <property type="evidence" value="ECO:0007669"/>
    <property type="project" value="UniProtKB-SubCell"/>
</dbReference>
<evidence type="ECO:0000313" key="10">
    <source>
        <dbReference type="EMBL" id="KPI83784.1"/>
    </source>
</evidence>